<dbReference type="EMBL" id="BDQK01000013">
    <property type="protein sequence ID" value="GBF80875.1"/>
    <property type="molecule type" value="Genomic_DNA"/>
</dbReference>
<dbReference type="InterPro" id="IPR018511">
    <property type="entry name" value="Hemolysin-typ_Ca-bd_CS"/>
</dbReference>
<sequence>MADPIFNSPQTNPFGLRKVGVLAKPTFADIDGDGDLDAFVAAGDGNTQFFRNTGTGSAPSFTLEATNPFGLTDVGGNSAPTFADIDGDGDLDAFVGAADANTTFYRNTGTGSAPSFTLEATNPFGLTKAGYNSSPTFADIDGDGDLDAFVGEINGNTRFYRNTGSGSAPSFTLEATNPFGLTDVGIFATPTFADIDGDGDLDAFVGNSYGNTTFYRNTGSGSAPSFTLKATNPFRLRDVGLYAGPTFADIDGDGDLDAFVGEFNGNTLFFENDPTNLVNNAPTGSPTATLSDTAEDTAIIIYASDLLAGFSDVDGDNLSFVNLTADNGALVDNFDGTYTFTPTTNFNGTVTLTYGVTDGRVTLAGQSRTFSVTPVNDAPVGSPTATLSNTAEDTPITITAANLLAGFSDVNGDTLSVVNLTADNGALVDNFDGTYTFTPTADFNGTVTLTYGVSDGTATLADQSQTFSVTPVNDAPVGSPTATLSNTAEDTPITITAANLLAGFSDVDAGDTLSVVGLTSNNGALVNNGNGTYTFTPTANFNGAVNLTYGVTDGTATLAGQSQTFSVTPVNDAPVGVNDTASTGFNTTVSIQASTLLANDTDVDNSVLSITGVSGVTNGTAVLNNNGTVSNTADDYILFTPIRFSGNASFNYTLSDGSLTGTATVTVAVGGSLTGTNKPDNLVGGNGNDILNGGNSNDTLDGGNGNDILNGDNSNDILYGGSGNDTLNGGNGEDLLYGGIGNDVLNGDNGKDTLYGGLGSDTLTGGNAQDVFAYTGGDGSDTITDFVRGEDKIGLYNGLSFGQLNFSGSTIRVASTNEILATLTGINTTTLIAADFVNI</sequence>
<dbReference type="PANTHER" id="PTHR44103">
    <property type="entry name" value="PROPROTEIN CONVERTASE P"/>
    <property type="match status" value="1"/>
</dbReference>
<dbReference type="Gene3D" id="2.60.40.2810">
    <property type="match status" value="3"/>
</dbReference>
<dbReference type="InterPro" id="IPR028994">
    <property type="entry name" value="Integrin_alpha_N"/>
</dbReference>
<accession>A0A401IHU0</accession>
<feature type="domain" description="Cadherin-like" evidence="2">
    <location>
        <begin position="570"/>
        <end position="668"/>
    </location>
</feature>
<dbReference type="PANTHER" id="PTHR44103:SF1">
    <property type="entry name" value="PROPROTEIN CONVERTASE P"/>
    <property type="match status" value="1"/>
</dbReference>
<dbReference type="NCBIfam" id="NF012211">
    <property type="entry name" value="tand_rpt_95"/>
    <property type="match status" value="4"/>
</dbReference>
<dbReference type="GO" id="GO:0005509">
    <property type="term" value="F:calcium ion binding"/>
    <property type="evidence" value="ECO:0007669"/>
    <property type="project" value="InterPro"/>
</dbReference>
<dbReference type="PROSITE" id="PS00330">
    <property type="entry name" value="HEMOLYSIN_CALCIUM"/>
    <property type="match status" value="3"/>
</dbReference>
<dbReference type="InterPro" id="IPR001343">
    <property type="entry name" value="Hemolysn_Ca-bd"/>
</dbReference>
<feature type="domain" description="Cadherin-like" evidence="2">
    <location>
        <begin position="278"/>
        <end position="372"/>
    </location>
</feature>
<evidence type="ECO:0000259" key="2">
    <source>
        <dbReference type="Pfam" id="PF17892"/>
    </source>
</evidence>
<dbReference type="Proteomes" id="UP000287247">
    <property type="component" value="Unassembled WGS sequence"/>
</dbReference>
<dbReference type="Pfam" id="PF00353">
    <property type="entry name" value="HemolysinCabind"/>
    <property type="match status" value="3"/>
</dbReference>
<feature type="domain" description="Cadherin-like" evidence="2">
    <location>
        <begin position="472"/>
        <end position="567"/>
    </location>
</feature>
<organism evidence="3 4">
    <name type="scientific">Aphanothece sacrum FPU1</name>
    <dbReference type="NCBI Taxonomy" id="1920663"/>
    <lineage>
        <taxon>Bacteria</taxon>
        <taxon>Bacillati</taxon>
        <taxon>Cyanobacteriota</taxon>
        <taxon>Cyanophyceae</taxon>
        <taxon>Oscillatoriophycideae</taxon>
        <taxon>Chroococcales</taxon>
        <taxon>Aphanothecaceae</taxon>
        <taxon>Aphanothece</taxon>
    </lineage>
</organism>
<dbReference type="InterPro" id="IPR013517">
    <property type="entry name" value="FG-GAP"/>
</dbReference>
<comment type="caution">
    <text evidence="3">The sequence shown here is derived from an EMBL/GenBank/DDBJ whole genome shotgun (WGS) entry which is preliminary data.</text>
</comment>
<protein>
    <recommendedName>
        <fullName evidence="2">Cadherin-like domain-containing protein</fullName>
    </recommendedName>
</protein>
<name>A0A401IHU0_APHSA</name>
<dbReference type="InterPro" id="IPR041690">
    <property type="entry name" value="Cadherin_5"/>
</dbReference>
<dbReference type="RefSeq" id="WP_124974718.1">
    <property type="nucleotide sequence ID" value="NZ_BDQK01000013.1"/>
</dbReference>
<evidence type="ECO:0000256" key="1">
    <source>
        <dbReference type="ARBA" id="ARBA00022729"/>
    </source>
</evidence>
<gene>
    <name evidence="3" type="ORF">AsFPU1_2282</name>
</gene>
<keyword evidence="1" id="KW-0732">Signal</keyword>
<evidence type="ECO:0000313" key="3">
    <source>
        <dbReference type="EMBL" id="GBF80875.1"/>
    </source>
</evidence>
<dbReference type="OrthoDB" id="415984at2"/>
<keyword evidence="4" id="KW-1185">Reference proteome</keyword>
<evidence type="ECO:0000313" key="4">
    <source>
        <dbReference type="Proteomes" id="UP000287247"/>
    </source>
</evidence>
<dbReference type="SUPFAM" id="SSF51120">
    <property type="entry name" value="beta-Roll"/>
    <property type="match status" value="1"/>
</dbReference>
<reference evidence="4" key="1">
    <citation type="submission" date="2017-05" db="EMBL/GenBank/DDBJ databases">
        <title>Physiological properties and genetic analysis related to exopolysaccharide production of fresh-water unicellular cyanobacterium Aphanothece sacrum, Suizenji Nori, that has been cultured as a food source in Japan.</title>
        <authorList>
            <person name="Kanesaki Y."/>
            <person name="Yoshikawa S."/>
            <person name="Ohki K."/>
        </authorList>
    </citation>
    <scope>NUCLEOTIDE SEQUENCE [LARGE SCALE GENOMIC DNA]</scope>
    <source>
        <strain evidence="4">FPU1</strain>
    </source>
</reference>
<dbReference type="Pfam" id="PF13517">
    <property type="entry name" value="FG-GAP_3"/>
    <property type="match status" value="2"/>
</dbReference>
<feature type="domain" description="Cadherin-like" evidence="2">
    <location>
        <begin position="375"/>
        <end position="470"/>
    </location>
</feature>
<dbReference type="InterPro" id="IPR011049">
    <property type="entry name" value="Serralysin-like_metalloprot_C"/>
</dbReference>
<dbReference type="Gene3D" id="2.130.10.130">
    <property type="entry name" value="Integrin alpha, N-terminal"/>
    <property type="match status" value="1"/>
</dbReference>
<proteinExistence type="predicted"/>
<dbReference type="Pfam" id="PF17892">
    <property type="entry name" value="Cadherin_5"/>
    <property type="match status" value="4"/>
</dbReference>
<dbReference type="SUPFAM" id="SSF69318">
    <property type="entry name" value="Integrin alpha N-terminal domain"/>
    <property type="match status" value="1"/>
</dbReference>
<dbReference type="PRINTS" id="PR00313">
    <property type="entry name" value="CABNDNGRPT"/>
</dbReference>
<dbReference type="AlphaFoldDB" id="A0A401IHU0"/>
<dbReference type="Gene3D" id="2.150.10.10">
    <property type="entry name" value="Serralysin-like metalloprotease, C-terminal"/>
    <property type="match status" value="2"/>
</dbReference>